<sequence length="79" mass="8697">MRKIGSYMVFFGLFAIVLNFIDRVPTILMWIYSWGDTTAWIIKIALVVVGAILFIMGGKAEGTETGNPTSDNAAPKVEE</sequence>
<evidence type="ECO:0000256" key="2">
    <source>
        <dbReference type="SAM" id="Phobius"/>
    </source>
</evidence>
<comment type="caution">
    <text evidence="3">The sequence shown here is derived from an EMBL/GenBank/DDBJ whole genome shotgun (WGS) entry which is preliminary data.</text>
</comment>
<reference evidence="3 4" key="1">
    <citation type="journal article" date="2015" name="Int. J. Syst. Evol. Microbiol.">
        <title>Hyunsoonleella pacifica sp. nov., isolated from seawater of South Pacific Gyre.</title>
        <authorList>
            <person name="Gao X."/>
            <person name="Zhang Z."/>
            <person name="Dai X."/>
            <person name="Zhang X.H."/>
        </authorList>
    </citation>
    <scope>NUCLEOTIDE SEQUENCE [LARGE SCALE GENOMIC DNA]</scope>
    <source>
        <strain evidence="3 4">SW033</strain>
    </source>
</reference>
<organism evidence="3 4">
    <name type="scientific">Hyunsoonleella pacifica</name>
    <dbReference type="NCBI Taxonomy" id="1080224"/>
    <lineage>
        <taxon>Bacteria</taxon>
        <taxon>Pseudomonadati</taxon>
        <taxon>Bacteroidota</taxon>
        <taxon>Flavobacteriia</taxon>
        <taxon>Flavobacteriales</taxon>
        <taxon>Flavobacteriaceae</taxon>
    </lineage>
</organism>
<keyword evidence="4" id="KW-1185">Reference proteome</keyword>
<evidence type="ECO:0008006" key="5">
    <source>
        <dbReference type="Google" id="ProtNLM"/>
    </source>
</evidence>
<accession>A0A4Q9FMN0</accession>
<keyword evidence="2" id="KW-0812">Transmembrane</keyword>
<feature type="transmembrane region" description="Helical" evidence="2">
    <location>
        <begin position="38"/>
        <end position="56"/>
    </location>
</feature>
<proteinExistence type="predicted"/>
<dbReference type="AlphaFoldDB" id="A0A4Q9FMN0"/>
<name>A0A4Q9FMN0_9FLAO</name>
<dbReference type="Proteomes" id="UP000292372">
    <property type="component" value="Unassembled WGS sequence"/>
</dbReference>
<feature type="region of interest" description="Disordered" evidence="1">
    <location>
        <begin position="60"/>
        <end position="79"/>
    </location>
</feature>
<dbReference type="EMBL" id="SIRS01000004">
    <property type="protein sequence ID" value="TBN15487.1"/>
    <property type="molecule type" value="Genomic_DNA"/>
</dbReference>
<evidence type="ECO:0000256" key="1">
    <source>
        <dbReference type="SAM" id="MobiDB-lite"/>
    </source>
</evidence>
<gene>
    <name evidence="3" type="ORF">EYD46_10140</name>
</gene>
<keyword evidence="2" id="KW-0472">Membrane</keyword>
<evidence type="ECO:0000313" key="4">
    <source>
        <dbReference type="Proteomes" id="UP000292372"/>
    </source>
</evidence>
<protein>
    <recommendedName>
        <fullName evidence="5">DUF378 domain-containing protein</fullName>
    </recommendedName>
</protein>
<evidence type="ECO:0000313" key="3">
    <source>
        <dbReference type="EMBL" id="TBN15487.1"/>
    </source>
</evidence>
<keyword evidence="2" id="KW-1133">Transmembrane helix</keyword>
<dbReference type="RefSeq" id="WP_130936972.1">
    <property type="nucleotide sequence ID" value="NZ_BMEE01000004.1"/>
</dbReference>
<feature type="transmembrane region" description="Helical" evidence="2">
    <location>
        <begin position="7"/>
        <end position="32"/>
    </location>
</feature>
<dbReference type="OrthoDB" id="332088at2"/>